<dbReference type="Proteomes" id="UP000317243">
    <property type="component" value="Unassembled WGS sequence"/>
</dbReference>
<dbReference type="PANTHER" id="PTHR14209">
    <property type="entry name" value="ISOAMYL ACETATE-HYDROLYZING ESTERASE 1"/>
    <property type="match status" value="1"/>
</dbReference>
<dbReference type="OrthoDB" id="243825at2"/>
<dbReference type="AlphaFoldDB" id="A0A5C5W9N4"/>
<dbReference type="Pfam" id="PF13472">
    <property type="entry name" value="Lipase_GDSL_2"/>
    <property type="match status" value="1"/>
</dbReference>
<name>A0A5C5W9N4_9PLAN</name>
<dbReference type="SUPFAM" id="SSF52266">
    <property type="entry name" value="SGNH hydrolase"/>
    <property type="match status" value="1"/>
</dbReference>
<proteinExistence type="predicted"/>
<dbReference type="RefSeq" id="WP_146511742.1">
    <property type="nucleotide sequence ID" value="NZ_SIHI01000029.1"/>
</dbReference>
<reference evidence="3 4" key="1">
    <citation type="submission" date="2019-02" db="EMBL/GenBank/DDBJ databases">
        <title>Deep-cultivation of Planctomycetes and their phenomic and genomic characterization uncovers novel biology.</title>
        <authorList>
            <person name="Wiegand S."/>
            <person name="Jogler M."/>
            <person name="Boedeker C."/>
            <person name="Pinto D."/>
            <person name="Vollmers J."/>
            <person name="Rivas-Marin E."/>
            <person name="Kohn T."/>
            <person name="Peeters S.H."/>
            <person name="Heuer A."/>
            <person name="Rast P."/>
            <person name="Oberbeckmann S."/>
            <person name="Bunk B."/>
            <person name="Jeske O."/>
            <person name="Meyerdierks A."/>
            <person name="Storesund J.E."/>
            <person name="Kallscheuer N."/>
            <person name="Luecker S."/>
            <person name="Lage O.M."/>
            <person name="Pohl T."/>
            <person name="Merkel B.J."/>
            <person name="Hornburger P."/>
            <person name="Mueller R.-W."/>
            <person name="Bruemmer F."/>
            <person name="Labrenz M."/>
            <person name="Spormann A.M."/>
            <person name="Op Den Camp H."/>
            <person name="Overmann J."/>
            <person name="Amann R."/>
            <person name="Jetten M.S.M."/>
            <person name="Mascher T."/>
            <person name="Medema M.H."/>
            <person name="Devos D.P."/>
            <person name="Kaster A.-K."/>
            <person name="Ovreas L."/>
            <person name="Rohde M."/>
            <person name="Galperin M.Y."/>
            <person name="Jogler C."/>
        </authorList>
    </citation>
    <scope>NUCLEOTIDE SEQUENCE [LARGE SCALE GENOMIC DNA]</scope>
    <source>
        <strain evidence="3 4">KOR42</strain>
    </source>
</reference>
<dbReference type="InterPro" id="IPR013830">
    <property type="entry name" value="SGNH_hydro"/>
</dbReference>
<keyword evidence="1" id="KW-0732">Signal</keyword>
<dbReference type="CDD" id="cd01834">
    <property type="entry name" value="SGNH_hydrolase_like_2"/>
    <property type="match status" value="1"/>
</dbReference>
<dbReference type="GO" id="GO:0016788">
    <property type="term" value="F:hydrolase activity, acting on ester bonds"/>
    <property type="evidence" value="ECO:0007669"/>
    <property type="project" value="UniProtKB-ARBA"/>
</dbReference>
<evidence type="ECO:0000313" key="3">
    <source>
        <dbReference type="EMBL" id="TWT46342.1"/>
    </source>
</evidence>
<keyword evidence="4" id="KW-1185">Reference proteome</keyword>
<organism evidence="3 4">
    <name type="scientific">Thalassoglobus neptunius</name>
    <dbReference type="NCBI Taxonomy" id="1938619"/>
    <lineage>
        <taxon>Bacteria</taxon>
        <taxon>Pseudomonadati</taxon>
        <taxon>Planctomycetota</taxon>
        <taxon>Planctomycetia</taxon>
        <taxon>Planctomycetales</taxon>
        <taxon>Planctomycetaceae</taxon>
        <taxon>Thalassoglobus</taxon>
    </lineage>
</organism>
<dbReference type="InterPro" id="IPR045136">
    <property type="entry name" value="Iah1-like"/>
</dbReference>
<feature type="domain" description="SGNH hydrolase-type esterase" evidence="2">
    <location>
        <begin position="44"/>
        <end position="214"/>
    </location>
</feature>
<evidence type="ECO:0000259" key="2">
    <source>
        <dbReference type="Pfam" id="PF13472"/>
    </source>
</evidence>
<protein>
    <recommendedName>
        <fullName evidence="2">SGNH hydrolase-type esterase domain-containing protein</fullName>
    </recommendedName>
</protein>
<feature type="signal peptide" evidence="1">
    <location>
        <begin position="1"/>
        <end position="21"/>
    </location>
</feature>
<feature type="chain" id="PRO_5023137508" description="SGNH hydrolase-type esterase domain-containing protein" evidence="1">
    <location>
        <begin position="22"/>
        <end position="414"/>
    </location>
</feature>
<comment type="caution">
    <text evidence="3">The sequence shown here is derived from an EMBL/GenBank/DDBJ whole genome shotgun (WGS) entry which is preliminary data.</text>
</comment>
<dbReference type="InterPro" id="IPR036514">
    <property type="entry name" value="SGNH_hydro_sf"/>
</dbReference>
<gene>
    <name evidence="3" type="ORF">KOR42_43810</name>
</gene>
<dbReference type="Gene3D" id="3.40.50.1110">
    <property type="entry name" value="SGNH hydrolase"/>
    <property type="match status" value="1"/>
</dbReference>
<evidence type="ECO:0000256" key="1">
    <source>
        <dbReference type="SAM" id="SignalP"/>
    </source>
</evidence>
<dbReference type="PANTHER" id="PTHR14209:SF19">
    <property type="entry name" value="ISOAMYL ACETATE-HYDROLYZING ESTERASE 1 HOMOLOG"/>
    <property type="match status" value="1"/>
</dbReference>
<dbReference type="EMBL" id="SIHI01000029">
    <property type="protein sequence ID" value="TWT46342.1"/>
    <property type="molecule type" value="Genomic_DNA"/>
</dbReference>
<evidence type="ECO:0000313" key="4">
    <source>
        <dbReference type="Proteomes" id="UP000317243"/>
    </source>
</evidence>
<accession>A0A5C5W9N4</accession>
<sequence precursor="true">MLRSPFIRTFLICLFATSAAASESPIQPGDRIAIIGNTFADQLRIHGYLETLLLQHTGKDPVSIRNLGWGGDMVSARDRPTGFPTEETTLREHKTDVIIACFGMGESFAGEAGLEDFKTQLKNLIASYSGQVYNGKSPVRIILVSPIACEDHGSLTPECDQRNRDLSDYRWAMQEVAKEANLHFVDLFEMSQYLMDESEGPNLTNNGIHLNAYGFWAMSNTFLNQLIAEDRPQNSQSWTLRIDASTQALDSQGVAITDLSTDDSEICFRVQELTPPRLRPPTDQPLPPQLEFLRDQLIVENLRPGNYQLTINEEPVVLATAEAWAQGVAIDSSPAHQEMDRFRSRVNDKNLQFTYSWKALNQVHIVGERRSSPSGRALPQEVLEFNRLANALDNKLRDGTELKTRDWCLSRIPD</sequence>